<name>A0A812MPK2_9DINO</name>
<gene>
    <name evidence="1" type="ORF">SNAT2548_LOCUS14656</name>
</gene>
<keyword evidence="2" id="KW-1185">Reference proteome</keyword>
<protein>
    <submittedName>
        <fullName evidence="1">Uncharacterized protein</fullName>
    </submittedName>
</protein>
<dbReference type="EMBL" id="CAJNDS010001746">
    <property type="protein sequence ID" value="CAE7276257.1"/>
    <property type="molecule type" value="Genomic_DNA"/>
</dbReference>
<sequence length="101" mass="11232">MFLAGLGYEVLEGDHYVPGQERHERPRFKNKDQWKEILLVTAAASVMYAARVVGDFDRAVGKNATVKEKADDQLTSSLECCLQHVSHQVAVSLTESLAAER</sequence>
<dbReference type="AlphaFoldDB" id="A0A812MPK2"/>
<comment type="caution">
    <text evidence="1">The sequence shown here is derived from an EMBL/GenBank/DDBJ whole genome shotgun (WGS) entry which is preliminary data.</text>
</comment>
<evidence type="ECO:0000313" key="2">
    <source>
        <dbReference type="Proteomes" id="UP000604046"/>
    </source>
</evidence>
<evidence type="ECO:0000313" key="1">
    <source>
        <dbReference type="EMBL" id="CAE7276257.1"/>
    </source>
</evidence>
<proteinExistence type="predicted"/>
<organism evidence="1 2">
    <name type="scientific">Symbiodinium natans</name>
    <dbReference type="NCBI Taxonomy" id="878477"/>
    <lineage>
        <taxon>Eukaryota</taxon>
        <taxon>Sar</taxon>
        <taxon>Alveolata</taxon>
        <taxon>Dinophyceae</taxon>
        <taxon>Suessiales</taxon>
        <taxon>Symbiodiniaceae</taxon>
        <taxon>Symbiodinium</taxon>
    </lineage>
</organism>
<dbReference type="Proteomes" id="UP000604046">
    <property type="component" value="Unassembled WGS sequence"/>
</dbReference>
<accession>A0A812MPK2</accession>
<reference evidence="1" key="1">
    <citation type="submission" date="2021-02" db="EMBL/GenBank/DDBJ databases">
        <authorList>
            <person name="Dougan E. K."/>
            <person name="Rhodes N."/>
            <person name="Thang M."/>
            <person name="Chan C."/>
        </authorList>
    </citation>
    <scope>NUCLEOTIDE SEQUENCE</scope>
</reference>